<evidence type="ECO:0000259" key="11">
    <source>
        <dbReference type="Pfam" id="PF01323"/>
    </source>
</evidence>
<evidence type="ECO:0000313" key="12">
    <source>
        <dbReference type="EMBL" id="KAG0114596.1"/>
    </source>
</evidence>
<feature type="region of interest" description="Disordered" evidence="10">
    <location>
        <begin position="381"/>
        <end position="419"/>
    </location>
</feature>
<protein>
    <recommendedName>
        <fullName evidence="5">Glutathione S-transferase kappa 1</fullName>
        <ecNumber evidence="2">2.5.1.18</ecNumber>
    </recommendedName>
    <alternativeName>
        <fullName evidence="8">GST 13-13</fullName>
    </alternativeName>
    <alternativeName>
        <fullName evidence="9">GST class-kappa</fullName>
    </alternativeName>
    <alternativeName>
        <fullName evidence="6">GSTK1-1</fullName>
    </alternativeName>
    <alternativeName>
        <fullName evidence="7">Glutathione S-transferase subunit 13</fullName>
    </alternativeName>
</protein>
<dbReference type="GO" id="GO:0004364">
    <property type="term" value="F:glutathione transferase activity"/>
    <property type="evidence" value="ECO:0007669"/>
    <property type="project" value="UniProtKB-EC"/>
</dbReference>
<comment type="catalytic activity">
    <reaction evidence="4">
        <text>RX + glutathione = an S-substituted glutathione + a halide anion + H(+)</text>
        <dbReference type="Rhea" id="RHEA:16437"/>
        <dbReference type="ChEBI" id="CHEBI:15378"/>
        <dbReference type="ChEBI" id="CHEBI:16042"/>
        <dbReference type="ChEBI" id="CHEBI:17792"/>
        <dbReference type="ChEBI" id="CHEBI:57925"/>
        <dbReference type="ChEBI" id="CHEBI:90779"/>
        <dbReference type="EC" id="2.5.1.18"/>
    </reaction>
</comment>
<feature type="compositionally biased region" description="Basic and acidic residues" evidence="10">
    <location>
        <begin position="381"/>
        <end position="395"/>
    </location>
</feature>
<reference evidence="13" key="3">
    <citation type="submission" date="2022-01" db="EMBL/GenBank/DDBJ databases">
        <authorList>
            <person name="Rubenstein D.R."/>
        </authorList>
    </citation>
    <scope>NUCLEOTIDE SEQUENCE</scope>
    <source>
        <strain evidence="13">SS15</strain>
        <tissue evidence="13">Liver</tissue>
    </source>
</reference>
<dbReference type="InterPro" id="IPR051924">
    <property type="entry name" value="GST_Kappa/NadH"/>
</dbReference>
<dbReference type="GO" id="GO:0006749">
    <property type="term" value="P:glutathione metabolic process"/>
    <property type="evidence" value="ECO:0007669"/>
    <property type="project" value="TreeGrafter"/>
</dbReference>
<organism evidence="12">
    <name type="scientific">Lamprotornis superbus</name>
    <dbReference type="NCBI Taxonomy" id="245042"/>
    <lineage>
        <taxon>Eukaryota</taxon>
        <taxon>Metazoa</taxon>
        <taxon>Chordata</taxon>
        <taxon>Craniata</taxon>
        <taxon>Vertebrata</taxon>
        <taxon>Euteleostomi</taxon>
        <taxon>Archelosauria</taxon>
        <taxon>Archosauria</taxon>
        <taxon>Dinosauria</taxon>
        <taxon>Saurischia</taxon>
        <taxon>Theropoda</taxon>
        <taxon>Coelurosauria</taxon>
        <taxon>Aves</taxon>
        <taxon>Neognathae</taxon>
        <taxon>Neoaves</taxon>
        <taxon>Telluraves</taxon>
        <taxon>Australaves</taxon>
        <taxon>Passeriformes</taxon>
        <taxon>Sturnidae</taxon>
        <taxon>Lamprotornis</taxon>
    </lineage>
</organism>
<dbReference type="EMBL" id="JADDUC010000282">
    <property type="protein sequence ID" value="KAG0114596.1"/>
    <property type="molecule type" value="Genomic_DNA"/>
</dbReference>
<evidence type="ECO:0000256" key="10">
    <source>
        <dbReference type="SAM" id="MobiDB-lite"/>
    </source>
</evidence>
<evidence type="ECO:0000313" key="13">
    <source>
        <dbReference type="EMBL" id="KAI1242154.1"/>
    </source>
</evidence>
<dbReference type="InterPro" id="IPR036249">
    <property type="entry name" value="Thioredoxin-like_sf"/>
</dbReference>
<reference evidence="12" key="1">
    <citation type="submission" date="2020-10" db="EMBL/GenBank/DDBJ databases">
        <title>Feather gene expression reveals the developmental basis of iridescence in African starlings.</title>
        <authorList>
            <person name="Rubenstein D.R."/>
        </authorList>
    </citation>
    <scope>NUCLEOTIDE SEQUENCE</scope>
    <source>
        <strain evidence="12">SS15</strain>
        <tissue evidence="12">Liver</tissue>
    </source>
</reference>
<dbReference type="InterPro" id="IPR001853">
    <property type="entry name" value="DSBA-like_thioredoxin_dom"/>
</dbReference>
<reference evidence="13 14" key="2">
    <citation type="journal article" date="2021" name="J. Hered.">
        <title>Feather Gene Expression Elucidates the Developmental Basis of Plumage Iridescence in African Starlings.</title>
        <authorList>
            <person name="Rubenstein D.R."/>
            <person name="Corvelo A."/>
            <person name="MacManes M.D."/>
            <person name="Maia R."/>
            <person name="Narzisi G."/>
            <person name="Rousaki A."/>
            <person name="Vandenabeele P."/>
            <person name="Shawkey M.D."/>
            <person name="Solomon J."/>
        </authorList>
    </citation>
    <scope>NUCLEOTIDE SEQUENCE [LARGE SCALE GENOMIC DNA]</scope>
    <source>
        <strain evidence="13">SS15</strain>
    </source>
</reference>
<evidence type="ECO:0000256" key="4">
    <source>
        <dbReference type="ARBA" id="ARBA00047960"/>
    </source>
</evidence>
<sequence length="497" mass="56993">ALCRYRNIWNIDLRFRPAFLGGIMQQTGNKPPAMLPKRGEYLLKDMKRMAKYYQVPLRMSADAFQQIMGTSSLTAMRFITAIDMTNPQYLEPLSREFWMRFWSQHEDISQPENLLTVARQAGLSAELSQKALEMISSATVKDRLKETTAEALKYGAFGMPAVVAHYEGEPHLFFGSDRLELLGSFIVEPATLLEGSNLLPRREPSTEQYRNNQEDIPGAAHIAGFAPKDLCLIHMFYGFSRTQLIPLFLLYVFNANGTTPSPVEAAGSSNPIMLRLRSCSSSKRLSKRALPCSYLTYQCLKRCRYSRNQDNIWLNLNLSQRTKNHFKDQNQYSCTVYAPTKILQLNLVTKEIQELQETLTLYCVTEDFFFSCLQKESRSSTKHKEYKEQAKKDTKFTPTSMQRERKKTHNTQNCPDTDLRAKGSMVDQIRQSEKGHPKIKVKVKFDFKQLGKKKEKKKGKRKKHRDAFALPNTIVSYSVETAENTTRIALLGTPVQL</sequence>
<evidence type="ECO:0000256" key="1">
    <source>
        <dbReference type="ARBA" id="ARBA00006494"/>
    </source>
</evidence>
<dbReference type="EC" id="2.5.1.18" evidence="2"/>
<accession>A0A835NGK5</accession>
<evidence type="ECO:0000256" key="8">
    <source>
        <dbReference type="ARBA" id="ARBA00082109"/>
    </source>
</evidence>
<evidence type="ECO:0000256" key="5">
    <source>
        <dbReference type="ARBA" id="ARBA00073833"/>
    </source>
</evidence>
<dbReference type="GO" id="GO:0005777">
    <property type="term" value="C:peroxisome"/>
    <property type="evidence" value="ECO:0007669"/>
    <property type="project" value="TreeGrafter"/>
</dbReference>
<dbReference type="Gene3D" id="3.40.30.10">
    <property type="entry name" value="Glutaredoxin"/>
    <property type="match status" value="1"/>
</dbReference>
<keyword evidence="14" id="KW-1185">Reference proteome</keyword>
<dbReference type="PANTHER" id="PTHR42943:SF2">
    <property type="entry name" value="GLUTATHIONE S-TRANSFERASE KAPPA 1"/>
    <property type="match status" value="1"/>
</dbReference>
<name>A0A835NGK5_9PASS</name>
<evidence type="ECO:0000256" key="3">
    <source>
        <dbReference type="ARBA" id="ARBA00022679"/>
    </source>
</evidence>
<gene>
    <name evidence="13" type="ORF">IHE44_0005671</name>
    <name evidence="12" type="ORF">IHE44_007580</name>
</gene>
<evidence type="ECO:0000256" key="2">
    <source>
        <dbReference type="ARBA" id="ARBA00012452"/>
    </source>
</evidence>
<evidence type="ECO:0000313" key="14">
    <source>
        <dbReference type="Proteomes" id="UP000618051"/>
    </source>
</evidence>
<evidence type="ECO:0000256" key="6">
    <source>
        <dbReference type="ARBA" id="ARBA00080274"/>
    </source>
</evidence>
<comment type="similarity">
    <text evidence="1">Belongs to the GST superfamily. Kappa family.</text>
</comment>
<keyword evidence="3" id="KW-0808">Transferase</keyword>
<dbReference type="Pfam" id="PF01323">
    <property type="entry name" value="DSBA"/>
    <property type="match status" value="1"/>
</dbReference>
<dbReference type="FunFam" id="3.40.30.10:FF:000096">
    <property type="entry name" value="Glutathione S-transferase kappa"/>
    <property type="match status" value="1"/>
</dbReference>
<dbReference type="AlphaFoldDB" id="A0A835NGK5"/>
<feature type="domain" description="DSBA-like thioredoxin" evidence="11">
    <location>
        <begin position="2"/>
        <end position="184"/>
    </location>
</feature>
<comment type="caution">
    <text evidence="12">The sequence shown here is derived from an EMBL/GenBank/DDBJ whole genome shotgun (WGS) entry which is preliminary data.</text>
</comment>
<dbReference type="PANTHER" id="PTHR42943">
    <property type="entry name" value="GLUTATHIONE S-TRANSFERASE KAPPA"/>
    <property type="match status" value="1"/>
</dbReference>
<dbReference type="GO" id="GO:0005739">
    <property type="term" value="C:mitochondrion"/>
    <property type="evidence" value="ECO:0007669"/>
    <property type="project" value="TreeGrafter"/>
</dbReference>
<dbReference type="SUPFAM" id="SSF52833">
    <property type="entry name" value="Thioredoxin-like"/>
    <property type="match status" value="1"/>
</dbReference>
<dbReference type="EMBL" id="JADDUC020000002">
    <property type="protein sequence ID" value="KAI1242154.1"/>
    <property type="molecule type" value="Genomic_DNA"/>
</dbReference>
<feature type="non-terminal residue" evidence="12">
    <location>
        <position position="497"/>
    </location>
</feature>
<dbReference type="GO" id="GO:0004602">
    <property type="term" value="F:glutathione peroxidase activity"/>
    <property type="evidence" value="ECO:0007669"/>
    <property type="project" value="TreeGrafter"/>
</dbReference>
<proteinExistence type="inferred from homology"/>
<evidence type="ECO:0000256" key="9">
    <source>
        <dbReference type="ARBA" id="ARBA00083519"/>
    </source>
</evidence>
<dbReference type="OrthoDB" id="4664297at2759"/>
<evidence type="ECO:0000256" key="7">
    <source>
        <dbReference type="ARBA" id="ARBA00081396"/>
    </source>
</evidence>
<dbReference type="Proteomes" id="UP000618051">
    <property type="component" value="Unassembled WGS sequence"/>
</dbReference>